<sequence length="248" mass="27687">MLSKSQIKLIKSLTQKKFRNTHELFVVEGIKGIGEFLNSEIELVTLYTTGESFEVDPEKVVEIDEKELKKISSLKTPQKALAIFEIPANKEVKLNDLVVALDGIRDPGNLGTIIRLCDWFGVEELICSSDTVDCFNPKVIQATMGSLARVNVTYLDLEDFLTRHNSSSIMGTMLEGENVYLSELPQKGIVIFGNEANGISPEIGKFLHQRIHIPQFGKIKKTESLNVATATSIILSEIRRSSFTEKQN</sequence>
<evidence type="ECO:0000256" key="3">
    <source>
        <dbReference type="ARBA" id="ARBA00022679"/>
    </source>
</evidence>
<dbReference type="CDD" id="cd18109">
    <property type="entry name" value="SpoU-like_RNA-MTase"/>
    <property type="match status" value="1"/>
</dbReference>
<dbReference type="InterPro" id="IPR029064">
    <property type="entry name" value="Ribosomal_eL30-like_sf"/>
</dbReference>
<reference evidence="6" key="1">
    <citation type="submission" date="2022-03" db="EMBL/GenBank/DDBJ databases">
        <title>Gramella crocea sp. nov., isolated from activated sludge of a seafood processing plant.</title>
        <authorList>
            <person name="Zhang X."/>
        </authorList>
    </citation>
    <scope>NUCLEOTIDE SEQUENCE</scope>
    <source>
        <strain evidence="6">YJ019</strain>
    </source>
</reference>
<dbReference type="Pfam" id="PF22435">
    <property type="entry name" value="MRM3-like_sub_bind"/>
    <property type="match status" value="1"/>
</dbReference>
<dbReference type="AlphaFoldDB" id="A0A9X2AA56"/>
<keyword evidence="3" id="KW-0808">Transferase</keyword>
<proteinExistence type="inferred from homology"/>
<dbReference type="PANTHER" id="PTHR43191">
    <property type="entry name" value="RRNA METHYLTRANSFERASE 3"/>
    <property type="match status" value="1"/>
</dbReference>
<dbReference type="GO" id="GO:0032259">
    <property type="term" value="P:methylation"/>
    <property type="evidence" value="ECO:0007669"/>
    <property type="project" value="UniProtKB-KW"/>
</dbReference>
<dbReference type="Gene3D" id="3.40.1280.10">
    <property type="match status" value="1"/>
</dbReference>
<dbReference type="InterPro" id="IPR001537">
    <property type="entry name" value="SpoU_MeTrfase"/>
</dbReference>
<dbReference type="GO" id="GO:0008173">
    <property type="term" value="F:RNA methyltransferase activity"/>
    <property type="evidence" value="ECO:0007669"/>
    <property type="project" value="InterPro"/>
</dbReference>
<evidence type="ECO:0000256" key="1">
    <source>
        <dbReference type="ARBA" id="ARBA00007228"/>
    </source>
</evidence>
<name>A0A9X2AA56_9FLAO</name>
<evidence type="ECO:0000313" key="6">
    <source>
        <dbReference type="EMBL" id="MCH4821728.1"/>
    </source>
</evidence>
<dbReference type="Proteomes" id="UP001139226">
    <property type="component" value="Unassembled WGS sequence"/>
</dbReference>
<evidence type="ECO:0000256" key="2">
    <source>
        <dbReference type="ARBA" id="ARBA00022603"/>
    </source>
</evidence>
<dbReference type="InterPro" id="IPR029028">
    <property type="entry name" value="Alpha/beta_knot_MTases"/>
</dbReference>
<feature type="domain" description="tRNA/rRNA methyltransferase SpoU type" evidence="4">
    <location>
        <begin position="97"/>
        <end position="235"/>
    </location>
</feature>
<dbReference type="RefSeq" id="WP_240711860.1">
    <property type="nucleotide sequence ID" value="NZ_JAKVTV010000001.1"/>
</dbReference>
<accession>A0A9X2AA56</accession>
<feature type="domain" description="MRM3-like substrate binding" evidence="5">
    <location>
        <begin position="5"/>
        <end position="82"/>
    </location>
</feature>
<dbReference type="InterPro" id="IPR053888">
    <property type="entry name" value="MRM3-like_sub_bind"/>
</dbReference>
<dbReference type="Pfam" id="PF00588">
    <property type="entry name" value="SpoU_methylase"/>
    <property type="match status" value="1"/>
</dbReference>
<evidence type="ECO:0000259" key="4">
    <source>
        <dbReference type="Pfam" id="PF00588"/>
    </source>
</evidence>
<dbReference type="GO" id="GO:0003723">
    <property type="term" value="F:RNA binding"/>
    <property type="evidence" value="ECO:0007669"/>
    <property type="project" value="InterPro"/>
</dbReference>
<comment type="similarity">
    <text evidence="1">Belongs to the class IV-like SAM-binding methyltransferase superfamily. RNA methyltransferase TrmH family.</text>
</comment>
<gene>
    <name evidence="6" type="ORF">ML462_00960</name>
</gene>
<comment type="caution">
    <text evidence="6">The sequence shown here is derived from an EMBL/GenBank/DDBJ whole genome shotgun (WGS) entry which is preliminary data.</text>
</comment>
<dbReference type="GO" id="GO:0006396">
    <property type="term" value="P:RNA processing"/>
    <property type="evidence" value="ECO:0007669"/>
    <property type="project" value="InterPro"/>
</dbReference>
<dbReference type="InterPro" id="IPR029026">
    <property type="entry name" value="tRNA_m1G_MTases_N"/>
</dbReference>
<dbReference type="EMBL" id="JAKVTV010000001">
    <property type="protein sequence ID" value="MCH4821728.1"/>
    <property type="molecule type" value="Genomic_DNA"/>
</dbReference>
<evidence type="ECO:0000259" key="5">
    <source>
        <dbReference type="Pfam" id="PF22435"/>
    </source>
</evidence>
<dbReference type="Gene3D" id="3.30.1330.30">
    <property type="match status" value="1"/>
</dbReference>
<keyword evidence="2 6" id="KW-0489">Methyltransferase</keyword>
<dbReference type="SUPFAM" id="SSF75217">
    <property type="entry name" value="alpha/beta knot"/>
    <property type="match status" value="1"/>
</dbReference>
<dbReference type="SUPFAM" id="SSF55315">
    <property type="entry name" value="L30e-like"/>
    <property type="match status" value="1"/>
</dbReference>
<protein>
    <submittedName>
        <fullName evidence="6">RNA methyltransferase</fullName>
    </submittedName>
</protein>
<keyword evidence="7" id="KW-1185">Reference proteome</keyword>
<evidence type="ECO:0000313" key="7">
    <source>
        <dbReference type="Proteomes" id="UP001139226"/>
    </source>
</evidence>
<organism evidence="6 7">
    <name type="scientific">Christiangramia lutea</name>
    <dbReference type="NCBI Taxonomy" id="1607951"/>
    <lineage>
        <taxon>Bacteria</taxon>
        <taxon>Pseudomonadati</taxon>
        <taxon>Bacteroidota</taxon>
        <taxon>Flavobacteriia</taxon>
        <taxon>Flavobacteriales</taxon>
        <taxon>Flavobacteriaceae</taxon>
        <taxon>Christiangramia</taxon>
    </lineage>
</organism>
<dbReference type="InterPro" id="IPR051259">
    <property type="entry name" value="rRNA_Methyltransferase"/>
</dbReference>
<dbReference type="PANTHER" id="PTHR43191:SF2">
    <property type="entry name" value="RRNA METHYLTRANSFERASE 3, MITOCHONDRIAL"/>
    <property type="match status" value="1"/>
</dbReference>